<dbReference type="PANTHER" id="PTHR42693:SF42">
    <property type="entry name" value="ARYLSULFATASE G"/>
    <property type="match status" value="1"/>
</dbReference>
<evidence type="ECO:0000256" key="4">
    <source>
        <dbReference type="ARBA" id="ARBA00022729"/>
    </source>
</evidence>
<protein>
    <submittedName>
        <fullName evidence="8">Sulfatase-like hydrolase/transferase</fullName>
    </submittedName>
</protein>
<evidence type="ECO:0000259" key="7">
    <source>
        <dbReference type="Pfam" id="PF00884"/>
    </source>
</evidence>
<comment type="cofactor">
    <cofactor evidence="1">
        <name>Ca(2+)</name>
        <dbReference type="ChEBI" id="CHEBI:29108"/>
    </cofactor>
</comment>
<evidence type="ECO:0000256" key="2">
    <source>
        <dbReference type="ARBA" id="ARBA00008779"/>
    </source>
</evidence>
<dbReference type="InterPro" id="IPR024607">
    <property type="entry name" value="Sulfatase_CS"/>
</dbReference>
<keyword evidence="4" id="KW-0732">Signal</keyword>
<dbReference type="SUPFAM" id="SSF53649">
    <property type="entry name" value="Alkaline phosphatase-like"/>
    <property type="match status" value="1"/>
</dbReference>
<keyword evidence="3" id="KW-0479">Metal-binding</keyword>
<dbReference type="EMBL" id="JAZHOG010000012">
    <property type="protein sequence ID" value="MEJ8569265.1"/>
    <property type="molecule type" value="Genomic_DNA"/>
</dbReference>
<evidence type="ECO:0000256" key="3">
    <source>
        <dbReference type="ARBA" id="ARBA00022723"/>
    </source>
</evidence>
<comment type="caution">
    <text evidence="8">The sequence shown here is derived from an EMBL/GenBank/DDBJ whole genome shotgun (WGS) entry which is preliminary data.</text>
</comment>
<dbReference type="InterPro" id="IPR000917">
    <property type="entry name" value="Sulfatase_N"/>
</dbReference>
<dbReference type="Proteomes" id="UP001359886">
    <property type="component" value="Unassembled WGS sequence"/>
</dbReference>
<keyword evidence="5 8" id="KW-0378">Hydrolase</keyword>
<dbReference type="RefSeq" id="WP_354696590.1">
    <property type="nucleotide sequence ID" value="NZ_JAZHOG010000012.1"/>
</dbReference>
<evidence type="ECO:0000256" key="5">
    <source>
        <dbReference type="ARBA" id="ARBA00022801"/>
    </source>
</evidence>
<name>A0AAW9RK58_9GAMM</name>
<feature type="domain" description="Sulfatase N-terminal" evidence="7">
    <location>
        <begin position="69"/>
        <end position="414"/>
    </location>
</feature>
<evidence type="ECO:0000313" key="9">
    <source>
        <dbReference type="Proteomes" id="UP001359886"/>
    </source>
</evidence>
<dbReference type="Pfam" id="PF00884">
    <property type="entry name" value="Sulfatase"/>
    <property type="match status" value="1"/>
</dbReference>
<dbReference type="GO" id="GO:0004065">
    <property type="term" value="F:arylsulfatase activity"/>
    <property type="evidence" value="ECO:0007669"/>
    <property type="project" value="TreeGrafter"/>
</dbReference>
<evidence type="ECO:0000313" key="8">
    <source>
        <dbReference type="EMBL" id="MEJ8569265.1"/>
    </source>
</evidence>
<reference evidence="8 9" key="1">
    <citation type="submission" date="2024-02" db="EMBL/GenBank/DDBJ databases">
        <title>A novel Wenzhouxiangellaceae bacterium, isolated from coastal sediments.</title>
        <authorList>
            <person name="Du Z.-J."/>
            <person name="Ye Y.-Q."/>
            <person name="Zhang X.-Y."/>
        </authorList>
    </citation>
    <scope>NUCLEOTIDE SEQUENCE [LARGE SCALE GENOMIC DNA]</scope>
    <source>
        <strain evidence="8 9">CH-27</strain>
    </source>
</reference>
<dbReference type="InterPro" id="IPR017850">
    <property type="entry name" value="Alkaline_phosphatase_core_sf"/>
</dbReference>
<keyword evidence="9" id="KW-1185">Reference proteome</keyword>
<organism evidence="8 9">
    <name type="scientific">Elongatibacter sediminis</name>
    <dbReference type="NCBI Taxonomy" id="3119006"/>
    <lineage>
        <taxon>Bacteria</taxon>
        <taxon>Pseudomonadati</taxon>
        <taxon>Pseudomonadota</taxon>
        <taxon>Gammaproteobacteria</taxon>
        <taxon>Chromatiales</taxon>
        <taxon>Wenzhouxiangellaceae</taxon>
        <taxon>Elongatibacter</taxon>
    </lineage>
</organism>
<evidence type="ECO:0000256" key="1">
    <source>
        <dbReference type="ARBA" id="ARBA00001913"/>
    </source>
</evidence>
<gene>
    <name evidence="8" type="ORF">V3330_16660</name>
</gene>
<dbReference type="PROSITE" id="PS00523">
    <property type="entry name" value="SULFATASE_1"/>
    <property type="match status" value="1"/>
</dbReference>
<dbReference type="AlphaFoldDB" id="A0AAW9RK58"/>
<keyword evidence="6" id="KW-0106">Calcium</keyword>
<proteinExistence type="inferred from homology"/>
<dbReference type="GO" id="GO:0046872">
    <property type="term" value="F:metal ion binding"/>
    <property type="evidence" value="ECO:0007669"/>
    <property type="project" value="UniProtKB-KW"/>
</dbReference>
<dbReference type="PANTHER" id="PTHR42693">
    <property type="entry name" value="ARYLSULFATASE FAMILY MEMBER"/>
    <property type="match status" value="1"/>
</dbReference>
<comment type="similarity">
    <text evidence="2">Belongs to the sulfatase family.</text>
</comment>
<evidence type="ECO:0000256" key="6">
    <source>
        <dbReference type="ARBA" id="ARBA00022837"/>
    </source>
</evidence>
<sequence>MTNRFKRLALQTVGFAAILLGFASVPGYAYEPEQLFRTHQAKNAETWQQQDREINQRLEALEKRYGKKPNIVYILADDIGWGELGSYLGGKVRGTPTPNLDELANQGMKFLSFYSEPICTPTRVALMTGRLPIRTGLDIVLFPGQSRGMVAEEYTIGELLSDAGYATAMFGKWHLGEQNQHQPTNQGFDYAYYTLYNGGVWPWAENARYYDEDNVTIGEIPYELDMPKNYEETFGIEIFGVLESRKGEIPREIEPLTLENYNDHDDDLTDRAIQFIEEKADGDKPFFVYLAPVANQVFACPPEQRNEKFVDTANCQASQLLQHDKNVRRILDKLDQLDIAENTLVVWMSDNGPMYDFFPSAGYTWLRGKKGDAYEGGVRVPAIAYWPGMIDAGQDPMDLVHVTDWYVTAARLAGAFDRIPNDRVTDGIDQSSLLFYGEGASHRNYIYHYERGSDPSKQRTGMRLGALRYGDIKFHGGKGEIYNIIRDPAEKFNRFDAYLWAMVPFRQMTLLHYDLMKRFPNRVLEQGRTPPKLDVQRLQPE</sequence>
<accession>A0AAW9RK58</accession>
<dbReference type="Gene3D" id="3.40.720.10">
    <property type="entry name" value="Alkaline Phosphatase, subunit A"/>
    <property type="match status" value="1"/>
</dbReference>
<dbReference type="InterPro" id="IPR050738">
    <property type="entry name" value="Sulfatase"/>
</dbReference>
<dbReference type="Gene3D" id="3.30.1120.10">
    <property type="match status" value="1"/>
</dbReference>